<reference evidence="1" key="1">
    <citation type="journal article" date="2021" name="Proc. Natl. Acad. Sci. U.S.A.">
        <title>A Catalog of Tens of Thousands of Viruses from Human Metagenomes Reveals Hidden Associations with Chronic Diseases.</title>
        <authorList>
            <person name="Tisza M.J."/>
            <person name="Buck C.B."/>
        </authorList>
    </citation>
    <scope>NUCLEOTIDE SEQUENCE</scope>
    <source>
        <strain evidence="1">Cttuu15</strain>
    </source>
</reference>
<proteinExistence type="predicted"/>
<protein>
    <submittedName>
        <fullName evidence="1">Uncharacterized protein</fullName>
    </submittedName>
</protein>
<organism evidence="1">
    <name type="scientific">Siphoviridae sp. cttuu15</name>
    <dbReference type="NCBI Taxonomy" id="2825709"/>
    <lineage>
        <taxon>Viruses</taxon>
        <taxon>Duplodnaviria</taxon>
        <taxon>Heunggongvirae</taxon>
        <taxon>Uroviricota</taxon>
        <taxon>Caudoviricetes</taxon>
    </lineage>
</organism>
<name>A0A8S5U1F9_9CAUD</name>
<accession>A0A8S5U1F9</accession>
<sequence length="38" mass="4617">MIFLLYHKYFQITNAQNIVFKPFVECFNTSKLPLKCYI</sequence>
<dbReference type="EMBL" id="BK015982">
    <property type="protein sequence ID" value="DAF88279.1"/>
    <property type="molecule type" value="Genomic_DNA"/>
</dbReference>
<evidence type="ECO:0000313" key="1">
    <source>
        <dbReference type="EMBL" id="DAF88279.1"/>
    </source>
</evidence>